<protein>
    <submittedName>
        <fullName evidence="2">HCH family ABC transporter periplasmic protein</fullName>
    </submittedName>
</protein>
<evidence type="ECO:0000313" key="2">
    <source>
        <dbReference type="EMBL" id="ARU55974.1"/>
    </source>
</evidence>
<keyword evidence="3" id="KW-1185">Reference proteome</keyword>
<dbReference type="RefSeq" id="WP_087461015.1">
    <property type="nucleotide sequence ID" value="NZ_CP021425.1"/>
</dbReference>
<dbReference type="PANTHER" id="PTHR33371:SF4">
    <property type="entry name" value="INTERMEMBRANE PHOSPHOLIPID TRANSPORT SYSTEM BINDING PROTEIN MLAD"/>
    <property type="match status" value="1"/>
</dbReference>
<evidence type="ECO:0000259" key="1">
    <source>
        <dbReference type="Pfam" id="PF02470"/>
    </source>
</evidence>
<dbReference type="InterPro" id="IPR003399">
    <property type="entry name" value="Mce/MlaD"/>
</dbReference>
<organism evidence="2 3">
    <name type="scientific">Oleiphilus messinensis</name>
    <dbReference type="NCBI Taxonomy" id="141451"/>
    <lineage>
        <taxon>Bacteria</taxon>
        <taxon>Pseudomonadati</taxon>
        <taxon>Pseudomonadota</taxon>
        <taxon>Gammaproteobacteria</taxon>
        <taxon>Oceanospirillales</taxon>
        <taxon>Oleiphilaceae</taxon>
        <taxon>Oleiphilus</taxon>
    </lineage>
</organism>
<dbReference type="KEGG" id="ome:OLMES_1900"/>
<sequence length="150" mass="15983">MYSRKTELGVGIFVLAGFVALIFLALQVSGLSLTATKPTYTIYARFDDLGGLSLRGRVAMAGVTIGRITGISLDQKTYSALVELSIDQDVNTLSTDSIASINTAGLLGEKYISISVGADEEFLEDGDTIYDTQSALNIEKLIGTFASSKR</sequence>
<dbReference type="InterPro" id="IPR052336">
    <property type="entry name" value="MlaD_Phospholipid_Transporter"/>
</dbReference>
<dbReference type="Proteomes" id="UP000196027">
    <property type="component" value="Chromosome"/>
</dbReference>
<dbReference type="PANTHER" id="PTHR33371">
    <property type="entry name" value="INTERMEMBRANE PHOSPHOLIPID TRANSPORT SYSTEM BINDING PROTEIN MLAD-RELATED"/>
    <property type="match status" value="1"/>
</dbReference>
<gene>
    <name evidence="2" type="ORF">OLMES_1900</name>
</gene>
<dbReference type="InterPro" id="IPR030970">
    <property type="entry name" value="ABC_MlaD"/>
</dbReference>
<name>A0A1Y0I965_9GAMM</name>
<dbReference type="OrthoDB" id="9788420at2"/>
<dbReference type="GO" id="GO:0005548">
    <property type="term" value="F:phospholipid transporter activity"/>
    <property type="evidence" value="ECO:0007669"/>
    <property type="project" value="TreeGrafter"/>
</dbReference>
<dbReference type="Pfam" id="PF02470">
    <property type="entry name" value="MlaD"/>
    <property type="match status" value="1"/>
</dbReference>
<evidence type="ECO:0000313" key="3">
    <source>
        <dbReference type="Proteomes" id="UP000196027"/>
    </source>
</evidence>
<feature type="domain" description="Mce/MlaD" evidence="1">
    <location>
        <begin position="38"/>
        <end position="116"/>
    </location>
</feature>
<reference evidence="2 3" key="1">
    <citation type="submission" date="2017-05" db="EMBL/GenBank/DDBJ databases">
        <title>Genomic insights into alkan degradation activity of Oleiphilus messinensis.</title>
        <authorList>
            <person name="Kozyavkin S.A."/>
            <person name="Slesarev A.I."/>
            <person name="Golyshin P.N."/>
            <person name="Korzhenkov A."/>
            <person name="Golyshina O.N."/>
            <person name="Toshchakov S.V."/>
        </authorList>
    </citation>
    <scope>NUCLEOTIDE SEQUENCE [LARGE SCALE GENOMIC DNA]</scope>
    <source>
        <strain evidence="2 3">ME102</strain>
    </source>
</reference>
<proteinExistence type="predicted"/>
<accession>A0A1Y0I965</accession>
<dbReference type="NCBIfam" id="TIGR04430">
    <property type="entry name" value="OM_asym_MlaD"/>
    <property type="match status" value="1"/>
</dbReference>
<dbReference type="AlphaFoldDB" id="A0A1Y0I965"/>
<dbReference type="EMBL" id="CP021425">
    <property type="protein sequence ID" value="ARU55974.1"/>
    <property type="molecule type" value="Genomic_DNA"/>
</dbReference>
<dbReference type="GO" id="GO:0005543">
    <property type="term" value="F:phospholipid binding"/>
    <property type="evidence" value="ECO:0007669"/>
    <property type="project" value="TreeGrafter"/>
</dbReference>